<evidence type="ECO:0000313" key="2">
    <source>
        <dbReference type="EMBL" id="KAG1342478.1"/>
    </source>
</evidence>
<accession>A0A8K0N1V8</accession>
<dbReference type="InterPro" id="IPR005174">
    <property type="entry name" value="KIB1-4_b-propeller"/>
</dbReference>
<dbReference type="Proteomes" id="UP000797356">
    <property type="component" value="Chromosome 5"/>
</dbReference>
<keyword evidence="3" id="KW-1185">Reference proteome</keyword>
<gene>
    <name evidence="2" type="ORF">COCNU_05G007070</name>
</gene>
<organism evidence="2 3">
    <name type="scientific">Cocos nucifera</name>
    <name type="common">Coconut palm</name>
    <dbReference type="NCBI Taxonomy" id="13894"/>
    <lineage>
        <taxon>Eukaryota</taxon>
        <taxon>Viridiplantae</taxon>
        <taxon>Streptophyta</taxon>
        <taxon>Embryophyta</taxon>
        <taxon>Tracheophyta</taxon>
        <taxon>Spermatophyta</taxon>
        <taxon>Magnoliopsida</taxon>
        <taxon>Liliopsida</taxon>
        <taxon>Arecaceae</taxon>
        <taxon>Arecoideae</taxon>
        <taxon>Cocoseae</taxon>
        <taxon>Attaleinae</taxon>
        <taxon>Cocos</taxon>
    </lineage>
</organism>
<proteinExistence type="predicted"/>
<evidence type="ECO:0000259" key="1">
    <source>
        <dbReference type="Pfam" id="PF03478"/>
    </source>
</evidence>
<dbReference type="EMBL" id="CM017876">
    <property type="protein sequence ID" value="KAG1342478.1"/>
    <property type="molecule type" value="Genomic_DNA"/>
</dbReference>
<dbReference type="PANTHER" id="PTHR44259:SF113">
    <property type="entry name" value="OS06G0659700 PROTEIN"/>
    <property type="match status" value="1"/>
</dbReference>
<dbReference type="PANTHER" id="PTHR44259">
    <property type="entry name" value="OS07G0183000 PROTEIN-RELATED"/>
    <property type="match status" value="1"/>
</dbReference>
<protein>
    <submittedName>
        <fullName evidence="2">Putative F-box/kelch-repeat protein</fullName>
    </submittedName>
</protein>
<feature type="domain" description="KIB1-4 beta-propeller" evidence="1">
    <location>
        <begin position="82"/>
        <end position="268"/>
    </location>
</feature>
<dbReference type="InterPro" id="IPR050942">
    <property type="entry name" value="F-box_BR-signaling"/>
</dbReference>
<dbReference type="Pfam" id="PF03478">
    <property type="entry name" value="Beta-prop_KIB1-4"/>
    <property type="match status" value="1"/>
</dbReference>
<dbReference type="AlphaFoldDB" id="A0A8K0N1V8"/>
<sequence length="268" mass="30927">MQEIGDQEEEQGGQSSCQWAELHPSLLQLIHRRLALPDYLRFGAVCQPWFEANRDLRHPYAEVPMLFFSKVLAGRSDDSQLFFSPSDGRCYHIDTKLEGSSERHVNCIASTHGWLLVHDFLVPPNVSKLFLLNPFSGARIELPDCQGFRHYFGRPIALSSSPTDPSCQIMVAHYLHVMHCRLGDAKPRWTKHRIFSQPEDFIHDITFLHENQRFYGLTNKYDLVFLDYIMDMDTPVGRVDLDHSQLEPLRDQITQPYLVACMGEILLV</sequence>
<name>A0A8K0N1V8_COCNU</name>
<reference evidence="2" key="1">
    <citation type="journal article" date="2017" name="Gigascience">
        <title>The genome draft of coconut (Cocos nucifera).</title>
        <authorList>
            <person name="Xiao Y."/>
            <person name="Xu P."/>
            <person name="Fan H."/>
            <person name="Baudouin L."/>
            <person name="Xia W."/>
            <person name="Bocs S."/>
            <person name="Xu J."/>
            <person name="Li Q."/>
            <person name="Guo A."/>
            <person name="Zhou L."/>
            <person name="Li J."/>
            <person name="Wu Y."/>
            <person name="Ma Z."/>
            <person name="Armero A."/>
            <person name="Issali A.E."/>
            <person name="Liu N."/>
            <person name="Peng M."/>
            <person name="Yang Y."/>
        </authorList>
    </citation>
    <scope>NUCLEOTIDE SEQUENCE</scope>
    <source>
        <tissue evidence="2">Spear leaf of Hainan Tall coconut</tissue>
    </source>
</reference>
<comment type="caution">
    <text evidence="2">The sequence shown here is derived from an EMBL/GenBank/DDBJ whole genome shotgun (WGS) entry which is preliminary data.</text>
</comment>
<reference evidence="2" key="2">
    <citation type="submission" date="2019-07" db="EMBL/GenBank/DDBJ databases">
        <authorList>
            <person name="Yang Y."/>
            <person name="Bocs S."/>
            <person name="Baudouin L."/>
        </authorList>
    </citation>
    <scope>NUCLEOTIDE SEQUENCE</scope>
    <source>
        <tissue evidence="2">Spear leaf of Hainan Tall coconut</tissue>
    </source>
</reference>
<dbReference type="OrthoDB" id="1863935at2759"/>
<evidence type="ECO:0000313" key="3">
    <source>
        <dbReference type="Proteomes" id="UP000797356"/>
    </source>
</evidence>